<reference evidence="2 3" key="1">
    <citation type="journal article" date="2023" name="IMA Fungus">
        <title>Comparative genomic study of the Penicillium genus elucidates a diverse pangenome and 15 lateral gene transfer events.</title>
        <authorList>
            <person name="Petersen C."/>
            <person name="Sorensen T."/>
            <person name="Nielsen M.R."/>
            <person name="Sondergaard T.E."/>
            <person name="Sorensen J.L."/>
            <person name="Fitzpatrick D.A."/>
            <person name="Frisvad J.C."/>
            <person name="Nielsen K.L."/>
        </authorList>
    </citation>
    <scope>NUCLEOTIDE SEQUENCE [LARGE SCALE GENOMIC DNA]</scope>
    <source>
        <strain evidence="2 3">IBT 35679</strain>
    </source>
</reference>
<feature type="domain" description="AB hydrolase-1" evidence="1">
    <location>
        <begin position="33"/>
        <end position="253"/>
    </location>
</feature>
<sequence>MGSLNPTLETLAKPQPTPELFYESLNPNGSETILLIHGACGSHKEWNNVAPDLVQKDYHVLLPDLPAHGNSSKIQPFSIKYATDLIISLIATQARQSRAHVVGLSLGAHVAACIAEHAKPGTILSVIASGYNTIPQPRFITPLMIPPIYVLHHLLNFVACPRGELAQLKNGDAGYGLMAAVVKAIFEPRAIGEIRIRLLVVCAASPGSYLARDKIECSKMLFGCVAGVDGSRAVLHRGIRHAWHIEEPGLFAEMILAWVKEEELDDAFEDI</sequence>
<organism evidence="2 3">
    <name type="scientific">Penicillium frequentans</name>
    <dbReference type="NCBI Taxonomy" id="3151616"/>
    <lineage>
        <taxon>Eukaryota</taxon>
        <taxon>Fungi</taxon>
        <taxon>Dikarya</taxon>
        <taxon>Ascomycota</taxon>
        <taxon>Pezizomycotina</taxon>
        <taxon>Eurotiomycetes</taxon>
        <taxon>Eurotiomycetidae</taxon>
        <taxon>Eurotiales</taxon>
        <taxon>Aspergillaceae</taxon>
        <taxon>Penicillium</taxon>
    </lineage>
</organism>
<evidence type="ECO:0000313" key="2">
    <source>
        <dbReference type="EMBL" id="KAJ5525646.1"/>
    </source>
</evidence>
<dbReference type="Gene3D" id="3.40.50.1820">
    <property type="entry name" value="alpha/beta hydrolase"/>
    <property type="match status" value="1"/>
</dbReference>
<dbReference type="Proteomes" id="UP001220324">
    <property type="component" value="Unassembled WGS sequence"/>
</dbReference>
<accession>A0AAD6CLV7</accession>
<evidence type="ECO:0000259" key="1">
    <source>
        <dbReference type="Pfam" id="PF12697"/>
    </source>
</evidence>
<gene>
    <name evidence="2" type="ORF">N7494_012296</name>
</gene>
<keyword evidence="3" id="KW-1185">Reference proteome</keyword>
<dbReference type="GO" id="GO:0016020">
    <property type="term" value="C:membrane"/>
    <property type="evidence" value="ECO:0007669"/>
    <property type="project" value="TreeGrafter"/>
</dbReference>
<dbReference type="GO" id="GO:0072330">
    <property type="term" value="P:monocarboxylic acid biosynthetic process"/>
    <property type="evidence" value="ECO:0007669"/>
    <property type="project" value="UniProtKB-ARBA"/>
</dbReference>
<dbReference type="PANTHER" id="PTHR43798">
    <property type="entry name" value="MONOACYLGLYCEROL LIPASE"/>
    <property type="match status" value="1"/>
</dbReference>
<dbReference type="PANTHER" id="PTHR43798:SF33">
    <property type="entry name" value="HYDROLASE, PUTATIVE (AFU_ORTHOLOGUE AFUA_2G14860)-RELATED"/>
    <property type="match status" value="1"/>
</dbReference>
<dbReference type="InterPro" id="IPR000073">
    <property type="entry name" value="AB_hydrolase_1"/>
</dbReference>
<evidence type="ECO:0000313" key="3">
    <source>
        <dbReference type="Proteomes" id="UP001220324"/>
    </source>
</evidence>
<dbReference type="EMBL" id="JAQIZZ010000008">
    <property type="protein sequence ID" value="KAJ5525646.1"/>
    <property type="molecule type" value="Genomic_DNA"/>
</dbReference>
<dbReference type="SUPFAM" id="SSF53474">
    <property type="entry name" value="alpha/beta-Hydrolases"/>
    <property type="match status" value="1"/>
</dbReference>
<dbReference type="GO" id="GO:0017000">
    <property type="term" value="P:antibiotic biosynthetic process"/>
    <property type="evidence" value="ECO:0007669"/>
    <property type="project" value="UniProtKB-ARBA"/>
</dbReference>
<dbReference type="InterPro" id="IPR029058">
    <property type="entry name" value="AB_hydrolase_fold"/>
</dbReference>
<name>A0AAD6CLV7_9EURO</name>
<dbReference type="Pfam" id="PF12697">
    <property type="entry name" value="Abhydrolase_6"/>
    <property type="match status" value="1"/>
</dbReference>
<comment type="caution">
    <text evidence="2">The sequence shown here is derived from an EMBL/GenBank/DDBJ whole genome shotgun (WGS) entry which is preliminary data.</text>
</comment>
<dbReference type="AlphaFoldDB" id="A0AAD6CLV7"/>
<protein>
    <recommendedName>
        <fullName evidence="1">AB hydrolase-1 domain-containing protein</fullName>
    </recommendedName>
</protein>
<proteinExistence type="predicted"/>
<dbReference type="InterPro" id="IPR050266">
    <property type="entry name" value="AB_hydrolase_sf"/>
</dbReference>